<evidence type="ECO:0000256" key="1">
    <source>
        <dbReference type="SAM" id="Coils"/>
    </source>
</evidence>
<keyword evidence="1" id="KW-0175">Coiled coil</keyword>
<dbReference type="PANTHER" id="PTHR35163">
    <property type="entry name" value="OS02G0467300 PROTEIN"/>
    <property type="match status" value="1"/>
</dbReference>
<dbReference type="PANTHER" id="PTHR35163:SF12">
    <property type="entry name" value="OS05G0134500 PROTEIN"/>
    <property type="match status" value="1"/>
</dbReference>
<dbReference type="SMR" id="A0A8I6WLC1"/>
<dbReference type="Gramene" id="HORVU.MOREX.r3.2HG0119980.1">
    <property type="protein sequence ID" value="HORVU.MOREX.r3.2HG0119980.1"/>
    <property type="gene ID" value="HORVU.MOREX.r3.2HG0119980"/>
</dbReference>
<reference evidence="2" key="2">
    <citation type="submission" date="2020-10" db="EMBL/GenBank/DDBJ databases">
        <authorList>
            <person name="Scholz U."/>
            <person name="Mascher M."/>
            <person name="Fiebig A."/>
        </authorList>
    </citation>
    <scope>NUCLEOTIDE SEQUENCE [LARGE SCALE GENOMIC DNA]</scope>
    <source>
        <strain evidence="2">cv. Morex</strain>
    </source>
</reference>
<protein>
    <recommendedName>
        <fullName evidence="4">Zinc finger GRF-type domain-containing protein</fullName>
    </recommendedName>
</protein>
<accession>A0A8I6WLC1</accession>
<name>A0A8I6WLC1_HORVV</name>
<evidence type="ECO:0008006" key="4">
    <source>
        <dbReference type="Google" id="ProtNLM"/>
    </source>
</evidence>
<reference evidence="2" key="3">
    <citation type="submission" date="2022-01" db="UniProtKB">
        <authorList>
            <consortium name="EnsemblPlants"/>
        </authorList>
    </citation>
    <scope>IDENTIFICATION</scope>
    <source>
        <strain evidence="2">subsp. vulgare</strain>
    </source>
</reference>
<evidence type="ECO:0000313" key="3">
    <source>
        <dbReference type="Proteomes" id="UP000011116"/>
    </source>
</evidence>
<feature type="coiled-coil region" evidence="1">
    <location>
        <begin position="104"/>
        <end position="239"/>
    </location>
</feature>
<proteinExistence type="predicted"/>
<keyword evidence="3" id="KW-1185">Reference proteome</keyword>
<reference evidence="3" key="1">
    <citation type="journal article" date="2012" name="Nature">
        <title>A physical, genetic and functional sequence assembly of the barley genome.</title>
        <authorList>
            <consortium name="The International Barley Genome Sequencing Consortium"/>
            <person name="Mayer K.F."/>
            <person name="Waugh R."/>
            <person name="Brown J.W."/>
            <person name="Schulman A."/>
            <person name="Langridge P."/>
            <person name="Platzer M."/>
            <person name="Fincher G.B."/>
            <person name="Muehlbauer G.J."/>
            <person name="Sato K."/>
            <person name="Close T.J."/>
            <person name="Wise R.P."/>
            <person name="Stein N."/>
        </authorList>
    </citation>
    <scope>NUCLEOTIDE SEQUENCE [LARGE SCALE GENOMIC DNA]</scope>
    <source>
        <strain evidence="3">cv. Morex</strain>
    </source>
</reference>
<organism evidence="2 3">
    <name type="scientific">Hordeum vulgare subsp. vulgare</name>
    <name type="common">Domesticated barley</name>
    <dbReference type="NCBI Taxonomy" id="112509"/>
    <lineage>
        <taxon>Eukaryota</taxon>
        <taxon>Viridiplantae</taxon>
        <taxon>Streptophyta</taxon>
        <taxon>Embryophyta</taxon>
        <taxon>Tracheophyta</taxon>
        <taxon>Spermatophyta</taxon>
        <taxon>Magnoliopsida</taxon>
        <taxon>Liliopsida</taxon>
        <taxon>Poales</taxon>
        <taxon>Poaceae</taxon>
        <taxon>BOP clade</taxon>
        <taxon>Pooideae</taxon>
        <taxon>Triticodae</taxon>
        <taxon>Triticeae</taxon>
        <taxon>Hordeinae</taxon>
        <taxon>Hordeum</taxon>
    </lineage>
</organism>
<evidence type="ECO:0000313" key="2">
    <source>
        <dbReference type="EnsemblPlants" id="HORVU.MOREX.r3.2HG0119980.1"/>
    </source>
</evidence>
<sequence length="265" mass="30767">MVSWSEGSYSSSSSDSDVNNPAPPTILCVEWRGLAADLSTRCEHEAICEKYVAFQSVDSGRRFLGCAQKEGPKCGYVEWVDPEWPPQLKTTLGRLWDMYEDENKLRLSDNLANAEGNFKVLKEKEKMEKDLRFFKLDFAKMVAHKEQALAELGSTKIALTDLKEELQKKSISDKSAINIHQVFRAKAEKDLELMKKELKLMKHEREKTMKDSDEVMQEMEKLMQERDELKKDKNKLEYMIGDLFKHKEETKSKIRKVRETLDGFE</sequence>
<dbReference type="EnsemblPlants" id="HORVU.MOREX.r3.2HG0119980.1">
    <property type="protein sequence ID" value="HORVU.MOREX.r3.2HG0119980.1"/>
    <property type="gene ID" value="HORVU.MOREX.r3.2HG0119980"/>
</dbReference>
<dbReference type="Proteomes" id="UP000011116">
    <property type="component" value="Chromosome 2H"/>
</dbReference>
<dbReference type="AlphaFoldDB" id="A0A8I6WLC1"/>
<dbReference type="Gramene" id="HORVU.MOREX.r2.2HG0098750.1">
    <property type="protein sequence ID" value="HORVU.MOREX.r2.2HG0098750.1"/>
    <property type="gene ID" value="HORVU.MOREX.r2.2HG0098750"/>
</dbReference>